<dbReference type="Proteomes" id="UP000316921">
    <property type="component" value="Chromosome"/>
</dbReference>
<dbReference type="SMART" id="SM00729">
    <property type="entry name" value="Elp3"/>
    <property type="match status" value="1"/>
</dbReference>
<name>A0A518BMT1_9BACT</name>
<dbReference type="GO" id="GO:0031419">
    <property type="term" value="F:cobalamin binding"/>
    <property type="evidence" value="ECO:0007669"/>
    <property type="project" value="InterPro"/>
</dbReference>
<dbReference type="GO" id="GO:0003824">
    <property type="term" value="F:catalytic activity"/>
    <property type="evidence" value="ECO:0007669"/>
    <property type="project" value="InterPro"/>
</dbReference>
<keyword evidence="5" id="KW-0411">Iron-sulfur</keyword>
<evidence type="ECO:0000313" key="9">
    <source>
        <dbReference type="EMBL" id="QDU68284.1"/>
    </source>
</evidence>
<dbReference type="EMBL" id="CP036287">
    <property type="protein sequence ID" value="QDU68284.1"/>
    <property type="molecule type" value="Genomic_DNA"/>
</dbReference>
<dbReference type="Pfam" id="PF02310">
    <property type="entry name" value="B12-binding"/>
    <property type="match status" value="1"/>
</dbReference>
<keyword evidence="3" id="KW-0479">Metal-binding</keyword>
<feature type="region of interest" description="Disordered" evidence="6">
    <location>
        <begin position="587"/>
        <end position="619"/>
    </location>
</feature>
<evidence type="ECO:0000256" key="4">
    <source>
        <dbReference type="ARBA" id="ARBA00023004"/>
    </source>
</evidence>
<dbReference type="CDD" id="cd01335">
    <property type="entry name" value="Radical_SAM"/>
    <property type="match status" value="1"/>
</dbReference>
<evidence type="ECO:0000259" key="7">
    <source>
        <dbReference type="PROSITE" id="PS51332"/>
    </source>
</evidence>
<accession>A0A518BMT1</accession>
<dbReference type="Gene3D" id="3.40.50.280">
    <property type="entry name" value="Cobalamin-binding domain"/>
    <property type="match status" value="1"/>
</dbReference>
<keyword evidence="10" id="KW-1185">Reference proteome</keyword>
<dbReference type="GO" id="GO:0051536">
    <property type="term" value="F:iron-sulfur cluster binding"/>
    <property type="evidence" value="ECO:0007669"/>
    <property type="project" value="UniProtKB-KW"/>
</dbReference>
<dbReference type="InterPro" id="IPR058240">
    <property type="entry name" value="rSAM_sf"/>
</dbReference>
<proteinExistence type="predicted"/>
<dbReference type="SFLD" id="SFLDS00029">
    <property type="entry name" value="Radical_SAM"/>
    <property type="match status" value="1"/>
</dbReference>
<evidence type="ECO:0000256" key="6">
    <source>
        <dbReference type="SAM" id="MobiDB-lite"/>
    </source>
</evidence>
<dbReference type="InterPro" id="IPR051198">
    <property type="entry name" value="BchE-like"/>
</dbReference>
<evidence type="ECO:0000256" key="5">
    <source>
        <dbReference type="ARBA" id="ARBA00023014"/>
    </source>
</evidence>
<feature type="compositionally biased region" description="Basic and acidic residues" evidence="6">
    <location>
        <begin position="597"/>
        <end position="610"/>
    </location>
</feature>
<feature type="domain" description="Radical SAM core" evidence="8">
    <location>
        <begin position="318"/>
        <end position="539"/>
    </location>
</feature>
<dbReference type="PROSITE" id="PS51332">
    <property type="entry name" value="B12_BINDING"/>
    <property type="match status" value="1"/>
</dbReference>
<dbReference type="SFLD" id="SFLDG01082">
    <property type="entry name" value="B12-binding_domain_containing"/>
    <property type="match status" value="1"/>
</dbReference>
<evidence type="ECO:0000313" key="10">
    <source>
        <dbReference type="Proteomes" id="UP000316921"/>
    </source>
</evidence>
<dbReference type="SUPFAM" id="SSF102114">
    <property type="entry name" value="Radical SAM enzymes"/>
    <property type="match status" value="1"/>
</dbReference>
<dbReference type="Gene3D" id="3.80.30.20">
    <property type="entry name" value="tm_1862 like domain"/>
    <property type="match status" value="1"/>
</dbReference>
<feature type="domain" description="B12-binding" evidence="7">
    <location>
        <begin position="185"/>
        <end position="278"/>
    </location>
</feature>
<dbReference type="InterPro" id="IPR023404">
    <property type="entry name" value="rSAM_horseshoe"/>
</dbReference>
<keyword evidence="4" id="KW-0408">Iron</keyword>
<dbReference type="InterPro" id="IPR006638">
    <property type="entry name" value="Elp3/MiaA/NifB-like_rSAM"/>
</dbReference>
<evidence type="ECO:0000256" key="2">
    <source>
        <dbReference type="ARBA" id="ARBA00022691"/>
    </source>
</evidence>
<reference evidence="9 10" key="1">
    <citation type="submission" date="2019-02" db="EMBL/GenBank/DDBJ databases">
        <title>Deep-cultivation of Planctomycetes and their phenomic and genomic characterization uncovers novel biology.</title>
        <authorList>
            <person name="Wiegand S."/>
            <person name="Jogler M."/>
            <person name="Boedeker C."/>
            <person name="Pinto D."/>
            <person name="Vollmers J."/>
            <person name="Rivas-Marin E."/>
            <person name="Kohn T."/>
            <person name="Peeters S.H."/>
            <person name="Heuer A."/>
            <person name="Rast P."/>
            <person name="Oberbeckmann S."/>
            <person name="Bunk B."/>
            <person name="Jeske O."/>
            <person name="Meyerdierks A."/>
            <person name="Storesund J.E."/>
            <person name="Kallscheuer N."/>
            <person name="Luecker S."/>
            <person name="Lage O.M."/>
            <person name="Pohl T."/>
            <person name="Merkel B.J."/>
            <person name="Hornburger P."/>
            <person name="Mueller R.-W."/>
            <person name="Bruemmer F."/>
            <person name="Labrenz M."/>
            <person name="Spormann A.M."/>
            <person name="Op den Camp H."/>
            <person name="Overmann J."/>
            <person name="Amann R."/>
            <person name="Jetten M.S.M."/>
            <person name="Mascher T."/>
            <person name="Medema M.H."/>
            <person name="Devos D.P."/>
            <person name="Kaster A.-K."/>
            <person name="Ovreas L."/>
            <person name="Rohde M."/>
            <person name="Galperin M.Y."/>
            <person name="Jogler C."/>
        </authorList>
    </citation>
    <scope>NUCLEOTIDE SEQUENCE [LARGE SCALE GENOMIC DNA]</scope>
    <source>
        <strain evidence="9 10">Pla133</strain>
    </source>
</reference>
<evidence type="ECO:0000256" key="1">
    <source>
        <dbReference type="ARBA" id="ARBA00001966"/>
    </source>
</evidence>
<sequence>MKTLLLHAPGDSPCDAPWMGVPALVAHLKKVGYPDTHQRDLDLDLYYASQKADGYKRMSRLFKEGIKHAPKTGPLYKRLFLHLFGLPAMWLMTRWELRDLAFFEKFRRDTPVNEQFPEDGKIRYRRTAQGILKMMAIWYYPYQSYPKFFSLREKNVFWKLHLRLGYLFNDYLNLGHKALESYYEDYVVPMVKDGNYDVVGISVSVQRQYDTAIILAEVLRKHNVRAKLILGGSYISETYDSEWLEDEILAKFDYTVRYEGEDALHRLLLHFEGKGELEDAPNLIYMKDGVRVEHKRDRVRDINVFAAPDYDDLPLDHYLDRPVRLPIMGNRGCYWAKCTFCAHFWSLGVGAMRDRSAVKLIDDVKTLQAKYNVRHFFFADESIYPPTIEDFCELVHEEGLDINWSGMIRFEECMTKEYLEMMHGAGCHVLLFGLESISPGVQDIIKKGVEIPIVWRVLRDAKEVGLNVHLFMILGTPGETKEEMEENINFLLDNTDLYKTVQLASFELTMGSPMTLKPERYGIADIQVHDRHGRKAFSDVEYTRTTGLTNAEVDKYVEYATTHPVLFAKDYWSGFGFQIYEPNGLHVNPALRPKQKPTTDPRSLSKDPRAPKTVGSGAE</sequence>
<comment type="cofactor">
    <cofactor evidence="1">
        <name>[4Fe-4S] cluster</name>
        <dbReference type="ChEBI" id="CHEBI:49883"/>
    </cofactor>
</comment>
<dbReference type="KEGG" id="pbap:Pla133_33800"/>
<dbReference type="Pfam" id="PF04055">
    <property type="entry name" value="Radical_SAM"/>
    <property type="match status" value="1"/>
</dbReference>
<organism evidence="9 10">
    <name type="scientific">Engelhardtia mirabilis</name>
    <dbReference type="NCBI Taxonomy" id="2528011"/>
    <lineage>
        <taxon>Bacteria</taxon>
        <taxon>Pseudomonadati</taxon>
        <taxon>Planctomycetota</taxon>
        <taxon>Planctomycetia</taxon>
        <taxon>Planctomycetia incertae sedis</taxon>
        <taxon>Engelhardtia</taxon>
    </lineage>
</organism>
<dbReference type="PROSITE" id="PS51918">
    <property type="entry name" value="RADICAL_SAM"/>
    <property type="match status" value="1"/>
</dbReference>
<dbReference type="AlphaFoldDB" id="A0A518BMT1"/>
<keyword evidence="2" id="KW-0949">S-adenosyl-L-methionine</keyword>
<dbReference type="RefSeq" id="WP_419191614.1">
    <property type="nucleotide sequence ID" value="NZ_CP036287.1"/>
</dbReference>
<protein>
    <submittedName>
        <fullName evidence="9">Radical SAM superfamily protein</fullName>
    </submittedName>
</protein>
<dbReference type="PANTHER" id="PTHR43409">
    <property type="entry name" value="ANAEROBIC MAGNESIUM-PROTOPORPHYRIN IX MONOMETHYL ESTER CYCLASE-RELATED"/>
    <property type="match status" value="1"/>
</dbReference>
<dbReference type="GO" id="GO:0046872">
    <property type="term" value="F:metal ion binding"/>
    <property type="evidence" value="ECO:0007669"/>
    <property type="project" value="UniProtKB-KW"/>
</dbReference>
<dbReference type="InterPro" id="IPR006158">
    <property type="entry name" value="Cobalamin-bd"/>
</dbReference>
<gene>
    <name evidence="9" type="ORF">Pla133_33800</name>
</gene>
<evidence type="ECO:0000259" key="8">
    <source>
        <dbReference type="PROSITE" id="PS51918"/>
    </source>
</evidence>
<dbReference type="InterPro" id="IPR007197">
    <property type="entry name" value="rSAM"/>
</dbReference>
<evidence type="ECO:0000256" key="3">
    <source>
        <dbReference type="ARBA" id="ARBA00022723"/>
    </source>
</evidence>